<dbReference type="Pfam" id="PF14028">
    <property type="entry name" value="Lant_dehydr_C"/>
    <property type="match status" value="1"/>
</dbReference>
<dbReference type="EMBL" id="BNEE01000003">
    <property type="protein sequence ID" value="GHI82858.1"/>
    <property type="molecule type" value="Genomic_DNA"/>
</dbReference>
<dbReference type="RefSeq" id="WP_031147166.1">
    <property type="nucleotide sequence ID" value="NZ_BNEE01000003.1"/>
</dbReference>
<sequence length="1132" mass="123674">MRAGPGSASLRATTRWTSSEFFILRTPLLPLEDLLALGEDLRAPDADGQADATERALSHDRRLVRSRLADLCGRPEVREALFLASPSLAESVNAWLRDPDSRRGRKTERALYRYISRMAARPTPFGLLAGWTTGRVDASPDTVTSLSLGARSSYRRRTQISYAYVSALSEALRDHPSVRNGVRFHPNSTLYQAAGRVRYIGEGMKDGYRTHHLFAVAPSAHLFTLLKHAASGARRHELVAALRAEDSGITDDDAGDFVDQLIDHQVLVPELGPSVCGPDAADQFVRQLKNLPDPGPTTGVADGLITVRDALAALGKHPLGTESAVYRRISSSLPDLPPRNNGQQVHHFHTDLIKPACSVVLGADVTEEILRGAHLLHRMDDGGRDRQIRRFAHAFRQRYGSREVPVCEALDEETGIGFPASEAPRPAAEPLLAGLAFAGATATSAAPTAERQLSPALLATFSDALRSEAGECEVAEADLQSLGMTTEEQAGPLPDSFSVLATLLARDERAVAAGAYRVLVTAVAGPSAMSPLGRLCHEDQDLTHRLRAHVRAEEALQPDAVFAEVVHVPDERVGDLLTRPHVRHAEIAVLANSGSGHARRIPLADLFVRVSEDQVVLASRRLGRRILPRLTSAHNFAGPTNLGLYRFLCALQGQGVTRPAFSFGALEAAPFLPRVTSGRLVLSPARWNVPLEELEPLAGLGDRERFEAVAHLRRRLRMPRRVALAESDRLLPVDFDNVLCVDSLVHHLVRRAADATFTEVFHGPDEVVVRGPEGRFTHDLIVPFIRVSETHGGPGQASGRSSTCLQAPTVARAHPPELAAHPPGSEWLYAKLYVGPAGADDILREVVRPVVRHAQAAAGSDKWFFIRYGDPEWHLRLRIHGDPRKLTREVLPCLVETAAPFLADETLQRLQLDSYEPEVVRYGGPIGMLIAERLFHADSEAVLDTMEMWATHGTEAADGAWNGLLAGPDGRWRLCLVNMDRILRGLGMSVSDRRAVTAAARDALAEEIGADRSLRRGIRERYRSERAALESLLRLDRPFEDDRCAAAPWGPALPLVGVGVPWSVVHEVACDLRGAMAAGRVTTSLPELAGNYLHLHANRLLRSAARSQEFVLYEFLHRLYTSRAARGSEAAR</sequence>
<keyword evidence="4" id="KW-1185">Reference proteome</keyword>
<reference evidence="3" key="1">
    <citation type="submission" date="2020-09" db="EMBL/GenBank/DDBJ databases">
        <title>Whole genome shotgun sequence of Streptomyces xanthophaeus NBRC 12829.</title>
        <authorList>
            <person name="Komaki H."/>
            <person name="Tamura T."/>
        </authorList>
    </citation>
    <scope>NUCLEOTIDE SEQUENCE</scope>
    <source>
        <strain evidence="3">NBRC 12829</strain>
    </source>
</reference>
<organism evidence="3 4">
    <name type="scientific">Streptomyces xanthophaeus</name>
    <dbReference type="NCBI Taxonomy" id="67385"/>
    <lineage>
        <taxon>Bacteria</taxon>
        <taxon>Bacillati</taxon>
        <taxon>Actinomycetota</taxon>
        <taxon>Actinomycetes</taxon>
        <taxon>Kitasatosporales</taxon>
        <taxon>Streptomycetaceae</taxon>
        <taxon>Streptomyces</taxon>
    </lineage>
</organism>
<dbReference type="InterPro" id="IPR006827">
    <property type="entry name" value="Lant_deHydtase_N"/>
</dbReference>
<name>A0A919GRI9_9ACTN</name>
<evidence type="ECO:0000313" key="4">
    <source>
        <dbReference type="Proteomes" id="UP000600026"/>
    </source>
</evidence>
<comment type="caution">
    <text evidence="3">The sequence shown here is derived from an EMBL/GenBank/DDBJ whole genome shotgun (WGS) entry which is preliminary data.</text>
</comment>
<feature type="domain" description="Thiopeptide-type bacteriocin biosynthesis" evidence="2">
    <location>
        <begin position="827"/>
        <end position="1120"/>
    </location>
</feature>
<evidence type="ECO:0000259" key="2">
    <source>
        <dbReference type="Pfam" id="PF14028"/>
    </source>
</evidence>
<evidence type="ECO:0000259" key="1">
    <source>
        <dbReference type="Pfam" id="PF04738"/>
    </source>
</evidence>
<accession>A0A919GRI9</accession>
<evidence type="ECO:0000313" key="3">
    <source>
        <dbReference type="EMBL" id="GHI82858.1"/>
    </source>
</evidence>
<dbReference type="InterPro" id="IPR023809">
    <property type="entry name" value="Thiopep_bacteriocin_synth_dom"/>
</dbReference>
<dbReference type="NCBIfam" id="TIGR03891">
    <property type="entry name" value="thiopep_ocin"/>
    <property type="match status" value="1"/>
</dbReference>
<dbReference type="Proteomes" id="UP000600026">
    <property type="component" value="Unassembled WGS sequence"/>
</dbReference>
<dbReference type="AlphaFoldDB" id="A0A919GRI9"/>
<gene>
    <name evidence="3" type="ORF">Sxan_02220</name>
</gene>
<feature type="domain" description="Lantibiotic dehydratase N-terminal" evidence="1">
    <location>
        <begin position="74"/>
        <end position="744"/>
    </location>
</feature>
<proteinExistence type="predicted"/>
<dbReference type="Pfam" id="PF04738">
    <property type="entry name" value="Lant_dehydr_N"/>
    <property type="match status" value="1"/>
</dbReference>
<protein>
    <submittedName>
        <fullName evidence="3">Lantibiotic dehydratase</fullName>
    </submittedName>
</protein>